<evidence type="ECO:0000313" key="2">
    <source>
        <dbReference type="EMBL" id="ABV15800.1"/>
    </source>
</evidence>
<evidence type="ECO:0000313" key="3">
    <source>
        <dbReference type="Proteomes" id="UP000008148"/>
    </source>
</evidence>
<dbReference type="HOGENOM" id="CLU_1465902_0_0_6"/>
<dbReference type="Proteomes" id="UP000008148">
    <property type="component" value="Chromosome"/>
</dbReference>
<keyword evidence="3" id="KW-1185">Reference proteome</keyword>
<reference evidence="2 3" key="1">
    <citation type="submission" date="2007-08" db="EMBL/GenBank/DDBJ databases">
        <authorList>
            <consortium name="The Citrobacter koseri Genome Sequencing Project"/>
            <person name="McClelland M."/>
            <person name="Sanderson E.K."/>
            <person name="Porwollik S."/>
            <person name="Spieth J."/>
            <person name="Clifton W.S."/>
            <person name="Latreille P."/>
            <person name="Courtney L."/>
            <person name="Wang C."/>
            <person name="Pepin K."/>
            <person name="Bhonagiri V."/>
            <person name="Nash W."/>
            <person name="Johnson M."/>
            <person name="Thiruvilangam P."/>
            <person name="Wilson R."/>
        </authorList>
    </citation>
    <scope>NUCLEOTIDE SEQUENCE [LARGE SCALE GENOMIC DNA]</scope>
    <source>
        <strain evidence="3">ATCC BAA-895 / CDC 4225-83 / SGSC4696</strain>
    </source>
</reference>
<proteinExistence type="predicted"/>
<gene>
    <name evidence="2" type="ordered locus">CKO_04755</name>
</gene>
<name>A8AQN8_CITK8</name>
<keyword evidence="1" id="KW-0472">Membrane</keyword>
<evidence type="ECO:0000256" key="1">
    <source>
        <dbReference type="SAM" id="Phobius"/>
    </source>
</evidence>
<dbReference type="EMBL" id="CP000822">
    <property type="protein sequence ID" value="ABV15800.1"/>
    <property type="molecule type" value="Genomic_DNA"/>
</dbReference>
<feature type="transmembrane region" description="Helical" evidence="1">
    <location>
        <begin position="12"/>
        <end position="40"/>
    </location>
</feature>
<dbReference type="KEGG" id="cko:CKO_04755"/>
<keyword evidence="1" id="KW-0812">Transmembrane</keyword>
<organism evidence="2 3">
    <name type="scientific">Citrobacter koseri (strain ATCC BAA-895 / CDC 4225-83 / SGSC4696)</name>
    <dbReference type="NCBI Taxonomy" id="290338"/>
    <lineage>
        <taxon>Bacteria</taxon>
        <taxon>Pseudomonadati</taxon>
        <taxon>Pseudomonadota</taxon>
        <taxon>Gammaproteobacteria</taxon>
        <taxon>Enterobacterales</taxon>
        <taxon>Enterobacteriaceae</taxon>
        <taxon>Citrobacter</taxon>
    </lineage>
</organism>
<protein>
    <submittedName>
        <fullName evidence="2">Uncharacterized protein</fullName>
    </submittedName>
</protein>
<accession>A8AQN8</accession>
<dbReference type="AlphaFoldDB" id="A8AQN8"/>
<sequence>MATAAAVTATTTFAMLMTVVMIVAVAAAATVVTVVVVVTVRAVNVAMSQFFFGRFADRHNFHVKFQVLASQHVVTVNHNVVVFHFGNFYRYRALVSFRQETHANLQLVNAHEDVFRHALHQVFVILTVSVVRANSHIEFVANVVTFQRCFQARDQGTVTMQVVQRRTHRRLINQHTVFCTYLIGQADHQVFCYFHDIS</sequence>
<keyword evidence="1" id="KW-1133">Transmembrane helix</keyword>